<keyword evidence="1" id="KW-0472">Membrane</keyword>
<dbReference type="InterPro" id="IPR001036">
    <property type="entry name" value="Acrflvin-R"/>
</dbReference>
<name>A0A3B0WKW5_9ZZZZ</name>
<proteinExistence type="predicted"/>
<reference evidence="2" key="1">
    <citation type="submission" date="2018-06" db="EMBL/GenBank/DDBJ databases">
        <authorList>
            <person name="Zhirakovskaya E."/>
        </authorList>
    </citation>
    <scope>NUCLEOTIDE SEQUENCE</scope>
</reference>
<evidence type="ECO:0000256" key="1">
    <source>
        <dbReference type="SAM" id="Phobius"/>
    </source>
</evidence>
<dbReference type="GO" id="GO:0042910">
    <property type="term" value="F:xenobiotic transmembrane transporter activity"/>
    <property type="evidence" value="ECO:0007669"/>
    <property type="project" value="TreeGrafter"/>
</dbReference>
<dbReference type="PANTHER" id="PTHR32063:SF33">
    <property type="entry name" value="RND SUPERFAMILY EFFLUX PUMP PERMEASE COMPONENT"/>
    <property type="match status" value="1"/>
</dbReference>
<accession>A0A3B0WKW5</accession>
<gene>
    <name evidence="2" type="ORF">MNBD_GAMMA02-1126</name>
</gene>
<feature type="transmembrane region" description="Helical" evidence="1">
    <location>
        <begin position="20"/>
        <end position="38"/>
    </location>
</feature>
<dbReference type="AlphaFoldDB" id="A0A3B0WKW5"/>
<dbReference type="GO" id="GO:0005886">
    <property type="term" value="C:plasma membrane"/>
    <property type="evidence" value="ECO:0007669"/>
    <property type="project" value="TreeGrafter"/>
</dbReference>
<dbReference type="EMBL" id="UOFA01000093">
    <property type="protein sequence ID" value="VAW44194.1"/>
    <property type="molecule type" value="Genomic_DNA"/>
</dbReference>
<dbReference type="PANTHER" id="PTHR32063">
    <property type="match status" value="1"/>
</dbReference>
<protein>
    <submittedName>
        <fullName evidence="2">Acriflavin resistance protein</fullName>
    </submittedName>
</protein>
<keyword evidence="1" id="KW-0812">Transmembrane</keyword>
<sequence length="65" mass="7261">MNRQWDQGIIYWFASNPVAANLLMVCLLIGGLYSAWTLKKEMFPTTSINQVQITLAYPGAAPDEV</sequence>
<feature type="non-terminal residue" evidence="2">
    <location>
        <position position="65"/>
    </location>
</feature>
<organism evidence="2">
    <name type="scientific">hydrothermal vent metagenome</name>
    <dbReference type="NCBI Taxonomy" id="652676"/>
    <lineage>
        <taxon>unclassified sequences</taxon>
        <taxon>metagenomes</taxon>
        <taxon>ecological metagenomes</taxon>
    </lineage>
</organism>
<dbReference type="Gene3D" id="3.30.70.1430">
    <property type="entry name" value="Multidrug efflux transporter AcrB pore domain"/>
    <property type="match status" value="1"/>
</dbReference>
<dbReference type="Gene3D" id="1.20.1640.10">
    <property type="entry name" value="Multidrug efflux transporter AcrB transmembrane domain"/>
    <property type="match status" value="1"/>
</dbReference>
<keyword evidence="1" id="KW-1133">Transmembrane helix</keyword>
<evidence type="ECO:0000313" key="2">
    <source>
        <dbReference type="EMBL" id="VAW44194.1"/>
    </source>
</evidence>